<evidence type="ECO:0000259" key="2">
    <source>
        <dbReference type="Pfam" id="PF01345"/>
    </source>
</evidence>
<dbReference type="InterPro" id="IPR001434">
    <property type="entry name" value="OmcB-like_DUF11"/>
</dbReference>
<dbReference type="Gene3D" id="2.60.40.1170">
    <property type="entry name" value="Mu homology domain, subdomain B"/>
    <property type="match status" value="1"/>
</dbReference>
<name>A0A1G1YSP0_9BACT</name>
<dbReference type="PANTHER" id="PTHR34819">
    <property type="entry name" value="LARGE CYSTEINE-RICH PERIPLASMIC PROTEIN OMCB"/>
    <property type="match status" value="1"/>
</dbReference>
<accession>A0A1G1YSP0</accession>
<dbReference type="Proteomes" id="UP000178944">
    <property type="component" value="Unassembled WGS sequence"/>
</dbReference>
<comment type="caution">
    <text evidence="3">The sequence shown here is derived from an EMBL/GenBank/DDBJ whole genome shotgun (WGS) entry which is preliminary data.</text>
</comment>
<keyword evidence="1" id="KW-1133">Transmembrane helix</keyword>
<evidence type="ECO:0000313" key="3">
    <source>
        <dbReference type="EMBL" id="OGY55378.1"/>
    </source>
</evidence>
<dbReference type="NCBIfam" id="TIGR01451">
    <property type="entry name" value="B_ant_repeat"/>
    <property type="match status" value="1"/>
</dbReference>
<dbReference type="AlphaFoldDB" id="A0A1G1YSP0"/>
<gene>
    <name evidence="3" type="ORF">A2951_00860</name>
</gene>
<dbReference type="InterPro" id="IPR047589">
    <property type="entry name" value="DUF11_rpt"/>
</dbReference>
<evidence type="ECO:0000313" key="4">
    <source>
        <dbReference type="Proteomes" id="UP000178944"/>
    </source>
</evidence>
<reference evidence="3 4" key="1">
    <citation type="journal article" date="2016" name="Nat. Commun.">
        <title>Thousands of microbial genomes shed light on interconnected biogeochemical processes in an aquifer system.</title>
        <authorList>
            <person name="Anantharaman K."/>
            <person name="Brown C.T."/>
            <person name="Hug L.A."/>
            <person name="Sharon I."/>
            <person name="Castelle C.J."/>
            <person name="Probst A.J."/>
            <person name="Thomas B.C."/>
            <person name="Singh A."/>
            <person name="Wilkins M.J."/>
            <person name="Karaoz U."/>
            <person name="Brodie E.L."/>
            <person name="Williams K.H."/>
            <person name="Hubbard S.S."/>
            <person name="Banfield J.F."/>
        </authorList>
    </citation>
    <scope>NUCLEOTIDE SEQUENCE [LARGE SCALE GENOMIC DNA]</scope>
</reference>
<proteinExistence type="predicted"/>
<dbReference type="PANTHER" id="PTHR34819:SF5">
    <property type="entry name" value="CONSERVED REPEAT DOMAIN PROTEIN"/>
    <property type="match status" value="1"/>
</dbReference>
<feature type="transmembrane region" description="Helical" evidence="1">
    <location>
        <begin position="54"/>
        <end position="77"/>
    </location>
</feature>
<organism evidence="3 4">
    <name type="scientific">Candidatus Buchananbacteria bacterium RIFCSPLOWO2_01_FULL_56_15</name>
    <dbReference type="NCBI Taxonomy" id="1797547"/>
    <lineage>
        <taxon>Bacteria</taxon>
        <taxon>Candidatus Buchananiibacteriota</taxon>
    </lineage>
</organism>
<evidence type="ECO:0000256" key="1">
    <source>
        <dbReference type="SAM" id="Phobius"/>
    </source>
</evidence>
<dbReference type="InterPro" id="IPR051172">
    <property type="entry name" value="Chlamydia_OmcB"/>
</dbReference>
<keyword evidence="1" id="KW-0472">Membrane</keyword>
<protein>
    <recommendedName>
        <fullName evidence="2">DUF11 domain-containing protein</fullName>
    </recommendedName>
</protein>
<dbReference type="Pfam" id="PF01345">
    <property type="entry name" value="DUF11"/>
    <property type="match status" value="1"/>
</dbReference>
<dbReference type="EMBL" id="MHIQ01000002">
    <property type="protein sequence ID" value="OGY55378.1"/>
    <property type="molecule type" value="Genomic_DNA"/>
</dbReference>
<feature type="domain" description="DUF11" evidence="2">
    <location>
        <begin position="96"/>
        <end position="184"/>
    </location>
</feature>
<keyword evidence="1" id="KW-0812">Transmembrane</keyword>
<sequence>MDKKRLKTLKQQAGNQGHNGLEMQQELTKIYQNQDGSMPDISHLEVQRRSRWKVIAFVLLGGGALLASVSWLGFLMLGGSDRFNTSSIKLEIDAPQNIASGDEVQYRLTYKNVEPVPLDDVEIIFRYPDGFTFTESSPAPQNSDAPHVWTLGRLERNQSGEIVIKGTLIGEVGSLKTINATASFRPENFSSLFKETAEATSQITTSILEITVEGPPKTLVEKEVRYLITYRNASRQKLEHLKVVANYPPSFVFKGANPEPYTRKDEARHFNNQWVIDSLAPNQEGEIEITGGYLADPEQTTVDFTVQIGFLDPQTNEFSVQQEKTAATSITGQNLALNLIANGSNQDQPISFDQTLAYSIVYKNLGTEDLDDVTISATLDGDVLDWSSLDDRHGGTVEGSTITWTKEQLAEFDLLRPLDEGSIDFTIQVKASDDINLNETNLQVTSRAEATASKIGDLDAADARVASNEIKSTINTDVDLKVEGRYFTDDNIPVGSGPLPPVVGQTTTFRVYWSIQNSLHEVGDVTVSATLPQGVSWANKFLVKTGSLRYDAGGRTVTWTIPSINPNEGFEDISAWFDVSVTPTKDQARRLLILTGQASLTATDEVTGAAISKVSGAVTSNLDDDPIGGGKGLVVEIAE</sequence>